<dbReference type="InterPro" id="IPR005561">
    <property type="entry name" value="ANTAR"/>
</dbReference>
<proteinExistence type="predicted"/>
<evidence type="ECO:0000256" key="2">
    <source>
        <dbReference type="ARBA" id="ARBA00023163"/>
    </source>
</evidence>
<feature type="domain" description="ANTAR" evidence="4">
    <location>
        <begin position="181"/>
        <end position="269"/>
    </location>
</feature>
<evidence type="ECO:0000313" key="5">
    <source>
        <dbReference type="EMBL" id="BBX71141.1"/>
    </source>
</evidence>
<evidence type="ECO:0000256" key="1">
    <source>
        <dbReference type="ARBA" id="ARBA00023015"/>
    </source>
</evidence>
<name>A0A7I7MFN3_9MYCO</name>
<dbReference type="SUPFAM" id="SSF55781">
    <property type="entry name" value="GAF domain-like"/>
    <property type="match status" value="1"/>
</dbReference>
<dbReference type="Gene3D" id="3.30.450.40">
    <property type="match status" value="1"/>
</dbReference>
<sequence length="292" mass="30823">MDGDGAGGRREHTMSGPSQDDPSRRRSPAGDSRAGVPAANDPWHTGSGGLFVGVGAICETAARLTGMDGAALAVLTPTSVRELVHATDAVSQQIDELQFTLGEGPCVDAYRLGGAVLCPAVLDNDFQSRWPAFATEVAEIGVEALFAFPVPGYERPMGVLELYRRTSGAIGDREERAAHLCAQSLQTALESNWREHLERSSTQEAAIDAVDLGGATPLASNPFTRTQVHIAAGMVAVQLNVTTAEALDRLRAHAYAAKRSIVAVAADVVARRLSFAGSNGEGHRTDPRDGRR</sequence>
<feature type="region of interest" description="Disordered" evidence="3">
    <location>
        <begin position="1"/>
        <end position="41"/>
    </location>
</feature>
<dbReference type="KEGG" id="mpsc:MPSYJ_46020"/>
<dbReference type="SMART" id="SM01012">
    <property type="entry name" value="ANTAR"/>
    <property type="match status" value="1"/>
</dbReference>
<dbReference type="InterPro" id="IPR036388">
    <property type="entry name" value="WH-like_DNA-bd_sf"/>
</dbReference>
<dbReference type="AlphaFoldDB" id="A0A7I7MFN3"/>
<organism evidence="5 6">
    <name type="scientific">Mycolicibacterium psychrotolerans</name>
    <dbReference type="NCBI Taxonomy" id="216929"/>
    <lineage>
        <taxon>Bacteria</taxon>
        <taxon>Bacillati</taxon>
        <taxon>Actinomycetota</taxon>
        <taxon>Actinomycetes</taxon>
        <taxon>Mycobacteriales</taxon>
        <taxon>Mycobacteriaceae</taxon>
        <taxon>Mycolicibacterium</taxon>
    </lineage>
</organism>
<dbReference type="EMBL" id="AP022574">
    <property type="protein sequence ID" value="BBX71141.1"/>
    <property type="molecule type" value="Genomic_DNA"/>
</dbReference>
<gene>
    <name evidence="5" type="ORF">MPSYJ_46020</name>
</gene>
<keyword evidence="1" id="KW-0805">Transcription regulation</keyword>
<dbReference type="Proteomes" id="UP000466514">
    <property type="component" value="Chromosome"/>
</dbReference>
<keyword evidence="6" id="KW-1185">Reference proteome</keyword>
<dbReference type="InterPro" id="IPR029016">
    <property type="entry name" value="GAF-like_dom_sf"/>
</dbReference>
<accession>A0A7I7MFN3</accession>
<dbReference type="Pfam" id="PF13185">
    <property type="entry name" value="GAF_2"/>
    <property type="match status" value="1"/>
</dbReference>
<dbReference type="Gene3D" id="1.10.10.10">
    <property type="entry name" value="Winged helix-like DNA-binding domain superfamily/Winged helix DNA-binding domain"/>
    <property type="match status" value="1"/>
</dbReference>
<evidence type="ECO:0000259" key="4">
    <source>
        <dbReference type="SMART" id="SM01012"/>
    </source>
</evidence>
<reference evidence="5 6" key="1">
    <citation type="journal article" date="2019" name="Emerg. Microbes Infect.">
        <title>Comprehensive subspecies identification of 175 nontuberculous mycobacteria species based on 7547 genomic profiles.</title>
        <authorList>
            <person name="Matsumoto Y."/>
            <person name="Kinjo T."/>
            <person name="Motooka D."/>
            <person name="Nabeya D."/>
            <person name="Jung N."/>
            <person name="Uechi K."/>
            <person name="Horii T."/>
            <person name="Iida T."/>
            <person name="Fujita J."/>
            <person name="Nakamura S."/>
        </authorList>
    </citation>
    <scope>NUCLEOTIDE SEQUENCE [LARGE SCALE GENOMIC DNA]</scope>
    <source>
        <strain evidence="5 6">JCM 13323</strain>
    </source>
</reference>
<keyword evidence="2" id="KW-0804">Transcription</keyword>
<dbReference type="InterPro" id="IPR003018">
    <property type="entry name" value="GAF"/>
</dbReference>
<protein>
    <recommendedName>
        <fullName evidence="4">ANTAR domain-containing protein</fullName>
    </recommendedName>
</protein>
<dbReference type="GO" id="GO:0003723">
    <property type="term" value="F:RNA binding"/>
    <property type="evidence" value="ECO:0007669"/>
    <property type="project" value="InterPro"/>
</dbReference>
<evidence type="ECO:0000256" key="3">
    <source>
        <dbReference type="SAM" id="MobiDB-lite"/>
    </source>
</evidence>
<evidence type="ECO:0000313" key="6">
    <source>
        <dbReference type="Proteomes" id="UP000466514"/>
    </source>
</evidence>